<keyword evidence="2" id="KW-0489">Methyltransferase</keyword>
<gene>
    <name evidence="2" type="ORF">NJ959_14810</name>
</gene>
<keyword evidence="2" id="KW-0808">Transferase</keyword>
<reference evidence="2" key="1">
    <citation type="submission" date="2022-06" db="EMBL/GenBank/DDBJ databases">
        <title>New cyanobacteria of genus Symplocastrum in benthos of Lake Baikal.</title>
        <authorList>
            <person name="Sorokovikova E."/>
            <person name="Tikhonova I."/>
            <person name="Krasnopeev A."/>
            <person name="Evseev P."/>
            <person name="Gladkikh A."/>
            <person name="Belykh O."/>
        </authorList>
    </citation>
    <scope>NUCLEOTIDE SEQUENCE</scope>
    <source>
        <strain evidence="2">BBK-W-15</strain>
    </source>
</reference>
<sequence>MDTRIRKIGQDRQIYYQIKQRIMLNKLKLILFNSYIKYLEKFPIKKGKYRIAQILKYLFGSAIYEIDGVKLELNPISITDQRLISAKGHDPLVKELIMTLLNQGGTFLDIGANIGYFSLGAAKMPNVKVLAFEPSPRELIRLYRNICLNNYTNVIVFPYGLAESNKTLPLYLSSDYHPGMNSVLDLQSSAKLPTVNCQFFALDRLIPESILEDIRLCKIDVEGFEISVLNGMKNSMKFMNQATFVVEISPSFLPKAGNKVHEIYDFFAAYGYQPKFGINEKVQYNEVFYKSTV</sequence>
<dbReference type="Proteomes" id="UP001204953">
    <property type="component" value="Unassembled WGS sequence"/>
</dbReference>
<dbReference type="InterPro" id="IPR052514">
    <property type="entry name" value="SAM-dependent_MTase"/>
</dbReference>
<accession>A0AAE3KND6</accession>
<dbReference type="PANTHER" id="PTHR34203">
    <property type="entry name" value="METHYLTRANSFERASE, FKBM FAMILY PROTEIN"/>
    <property type="match status" value="1"/>
</dbReference>
<dbReference type="Gene3D" id="3.40.50.150">
    <property type="entry name" value="Vaccinia Virus protein VP39"/>
    <property type="match status" value="1"/>
</dbReference>
<keyword evidence="3" id="KW-1185">Reference proteome</keyword>
<dbReference type="GO" id="GO:0008168">
    <property type="term" value="F:methyltransferase activity"/>
    <property type="evidence" value="ECO:0007669"/>
    <property type="project" value="UniProtKB-KW"/>
</dbReference>
<proteinExistence type="predicted"/>
<dbReference type="InterPro" id="IPR006342">
    <property type="entry name" value="FkbM_mtfrase"/>
</dbReference>
<organism evidence="2 3">
    <name type="scientific">Limnofasciculus baicalensis BBK-W-15</name>
    <dbReference type="NCBI Taxonomy" id="2699891"/>
    <lineage>
        <taxon>Bacteria</taxon>
        <taxon>Bacillati</taxon>
        <taxon>Cyanobacteriota</taxon>
        <taxon>Cyanophyceae</taxon>
        <taxon>Coleofasciculales</taxon>
        <taxon>Coleofasciculaceae</taxon>
        <taxon>Limnofasciculus</taxon>
        <taxon>Limnofasciculus baicalensis</taxon>
    </lineage>
</organism>
<dbReference type="Pfam" id="PF05050">
    <property type="entry name" value="Methyltransf_21"/>
    <property type="match status" value="1"/>
</dbReference>
<dbReference type="SUPFAM" id="SSF53335">
    <property type="entry name" value="S-adenosyl-L-methionine-dependent methyltransferases"/>
    <property type="match status" value="1"/>
</dbReference>
<evidence type="ECO:0000313" key="2">
    <source>
        <dbReference type="EMBL" id="MCP2729721.1"/>
    </source>
</evidence>
<name>A0AAE3KND6_9CYAN</name>
<comment type="caution">
    <text evidence="2">The sequence shown here is derived from an EMBL/GenBank/DDBJ whole genome shotgun (WGS) entry which is preliminary data.</text>
</comment>
<feature type="domain" description="Methyltransferase FkbM" evidence="1">
    <location>
        <begin position="109"/>
        <end position="273"/>
    </location>
</feature>
<dbReference type="EMBL" id="JAMZMM010000137">
    <property type="protein sequence ID" value="MCP2729721.1"/>
    <property type="molecule type" value="Genomic_DNA"/>
</dbReference>
<dbReference type="InterPro" id="IPR029063">
    <property type="entry name" value="SAM-dependent_MTases_sf"/>
</dbReference>
<evidence type="ECO:0000313" key="3">
    <source>
        <dbReference type="Proteomes" id="UP001204953"/>
    </source>
</evidence>
<dbReference type="GO" id="GO:0032259">
    <property type="term" value="P:methylation"/>
    <property type="evidence" value="ECO:0007669"/>
    <property type="project" value="UniProtKB-KW"/>
</dbReference>
<dbReference type="CDD" id="cd02440">
    <property type="entry name" value="AdoMet_MTases"/>
    <property type="match status" value="1"/>
</dbReference>
<dbReference type="AlphaFoldDB" id="A0AAE3KND6"/>
<evidence type="ECO:0000259" key="1">
    <source>
        <dbReference type="Pfam" id="PF05050"/>
    </source>
</evidence>
<protein>
    <submittedName>
        <fullName evidence="2">FkbM family methyltransferase</fullName>
    </submittedName>
</protein>
<dbReference type="PANTHER" id="PTHR34203:SF15">
    <property type="entry name" value="SLL1173 PROTEIN"/>
    <property type="match status" value="1"/>
</dbReference>
<dbReference type="NCBIfam" id="TIGR01444">
    <property type="entry name" value="fkbM_fam"/>
    <property type="match status" value="1"/>
</dbReference>